<evidence type="ECO:0000313" key="11">
    <source>
        <dbReference type="EMBL" id="CAB4001773.1"/>
    </source>
</evidence>
<dbReference type="GO" id="GO:0045329">
    <property type="term" value="P:carnitine biosynthetic process"/>
    <property type="evidence" value="ECO:0007669"/>
    <property type="project" value="UniProtKB-UniPathway"/>
</dbReference>
<evidence type="ECO:0000256" key="6">
    <source>
        <dbReference type="ARBA" id="ARBA00022964"/>
    </source>
</evidence>
<dbReference type="Gene3D" id="3.60.130.10">
    <property type="entry name" value="Clavaminate synthase-like"/>
    <property type="match status" value="2"/>
</dbReference>
<keyword evidence="8" id="KW-0408">Iron</keyword>
<evidence type="ECO:0000256" key="4">
    <source>
        <dbReference type="ARBA" id="ARBA00022723"/>
    </source>
</evidence>
<dbReference type="InterPro" id="IPR010376">
    <property type="entry name" value="GBBH-like_N"/>
</dbReference>
<dbReference type="UniPathway" id="UPA00118"/>
<dbReference type="InterPro" id="IPR038492">
    <property type="entry name" value="GBBH-like_N_sf"/>
</dbReference>
<evidence type="ECO:0000259" key="10">
    <source>
        <dbReference type="Pfam" id="PF06155"/>
    </source>
</evidence>
<evidence type="ECO:0000256" key="3">
    <source>
        <dbReference type="ARBA" id="ARBA00008654"/>
    </source>
</evidence>
<protein>
    <submittedName>
        <fullName evidence="11">Gamma-butyrobetaine dioxygenase-like</fullName>
    </submittedName>
</protein>
<dbReference type="InterPro" id="IPR003819">
    <property type="entry name" value="TauD/TfdA-like"/>
</dbReference>
<accession>A0A7D9IAW3</accession>
<dbReference type="InterPro" id="IPR042098">
    <property type="entry name" value="TauD-like_sf"/>
</dbReference>
<evidence type="ECO:0000256" key="5">
    <source>
        <dbReference type="ARBA" id="ARBA00022873"/>
    </source>
</evidence>
<evidence type="ECO:0000256" key="8">
    <source>
        <dbReference type="ARBA" id="ARBA00023004"/>
    </source>
</evidence>
<dbReference type="GO" id="GO:0046872">
    <property type="term" value="F:metal ion binding"/>
    <property type="evidence" value="ECO:0007669"/>
    <property type="project" value="UniProtKB-KW"/>
</dbReference>
<dbReference type="PANTHER" id="PTHR10696:SF33">
    <property type="entry name" value="GAMMA-BUTYROBETAINE DIOXYGENASE"/>
    <property type="match status" value="1"/>
</dbReference>
<dbReference type="OrthoDB" id="406634at2759"/>
<sequence>MIGLSKMFSKFPKSLLWRSGIKVLRRATPAGFSKEASSSFIKDDITASAPKPLIQNVSKGDEKRYLKIAWNDGTSSRFPYIFLRDNCRCPECFDNASKQHILHTVADIGLDIEVKKASLSKDGLTLKCLWPNGHESMYTQDWLRDTRMREGNETRPRNFDSLIKDELILWDRAKLQDKVPSHDYSGLMKDDKNLFDFLYALYQHGLVLVNHAPAKDGVIMEMAARIGWNRRTHLGLNKFGRVEHFQCSHFVMSETQNDYSPSEVLAFYDAYYQLTKLLYKSENVVDFRLQPGQVALFQNTRVMHGRSAYEVIGETSVSAARWLQGTFFEHDVIFSKLRVLQQKLGLKSPRIYKQSDDFF</sequence>
<reference evidence="11" key="1">
    <citation type="submission" date="2020-04" db="EMBL/GenBank/DDBJ databases">
        <authorList>
            <person name="Alioto T."/>
            <person name="Alioto T."/>
            <person name="Gomez Garrido J."/>
        </authorList>
    </citation>
    <scope>NUCLEOTIDE SEQUENCE</scope>
    <source>
        <strain evidence="11">A484AB</strain>
    </source>
</reference>
<keyword evidence="6 11" id="KW-0223">Dioxygenase</keyword>
<keyword evidence="7" id="KW-0560">Oxidoreductase</keyword>
<evidence type="ECO:0000313" key="12">
    <source>
        <dbReference type="Proteomes" id="UP001152795"/>
    </source>
</evidence>
<dbReference type="FunFam" id="3.30.2020.30:FF:000002">
    <property type="entry name" value="Putative gamma-butyrobetaine dioxygenase"/>
    <property type="match status" value="1"/>
</dbReference>
<dbReference type="Proteomes" id="UP001152795">
    <property type="component" value="Unassembled WGS sequence"/>
</dbReference>
<proteinExistence type="inferred from homology"/>
<keyword evidence="5" id="KW-0124">Carnitine biosynthesis</keyword>
<dbReference type="Pfam" id="PF02668">
    <property type="entry name" value="TauD"/>
    <property type="match status" value="1"/>
</dbReference>
<comment type="similarity">
    <text evidence="3">Belongs to the gamma-BBH/TMLD family.</text>
</comment>
<dbReference type="PANTHER" id="PTHR10696">
    <property type="entry name" value="GAMMA-BUTYROBETAINE HYDROXYLASE-RELATED"/>
    <property type="match status" value="1"/>
</dbReference>
<feature type="domain" description="Gamma-butyrobetaine hydroxylase-like N-terminal" evidence="10">
    <location>
        <begin position="62"/>
        <end position="144"/>
    </location>
</feature>
<dbReference type="GO" id="GO:0016706">
    <property type="term" value="F:2-oxoglutarate-dependent dioxygenase activity"/>
    <property type="evidence" value="ECO:0007669"/>
    <property type="project" value="UniProtKB-ARBA"/>
</dbReference>
<dbReference type="InterPro" id="IPR050411">
    <property type="entry name" value="AlphaKG_dependent_hydroxylases"/>
</dbReference>
<evidence type="ECO:0000256" key="2">
    <source>
        <dbReference type="ARBA" id="ARBA00005022"/>
    </source>
</evidence>
<dbReference type="Gene3D" id="3.30.2020.30">
    <property type="match status" value="1"/>
</dbReference>
<comment type="pathway">
    <text evidence="2">Amine and polyamine biosynthesis; carnitine biosynthesis.</text>
</comment>
<dbReference type="AlphaFoldDB" id="A0A7D9IAW3"/>
<evidence type="ECO:0000256" key="7">
    <source>
        <dbReference type="ARBA" id="ARBA00023002"/>
    </source>
</evidence>
<dbReference type="Pfam" id="PF06155">
    <property type="entry name" value="GBBH-like_N"/>
    <property type="match status" value="1"/>
</dbReference>
<keyword evidence="4" id="KW-0479">Metal-binding</keyword>
<evidence type="ECO:0000256" key="1">
    <source>
        <dbReference type="ARBA" id="ARBA00001954"/>
    </source>
</evidence>
<name>A0A7D9IAW3_PARCT</name>
<organism evidence="11 12">
    <name type="scientific">Paramuricea clavata</name>
    <name type="common">Red gorgonian</name>
    <name type="synonym">Violescent sea-whip</name>
    <dbReference type="NCBI Taxonomy" id="317549"/>
    <lineage>
        <taxon>Eukaryota</taxon>
        <taxon>Metazoa</taxon>
        <taxon>Cnidaria</taxon>
        <taxon>Anthozoa</taxon>
        <taxon>Octocorallia</taxon>
        <taxon>Malacalcyonacea</taxon>
        <taxon>Plexauridae</taxon>
        <taxon>Paramuricea</taxon>
    </lineage>
</organism>
<feature type="domain" description="TauD/TfdA-like" evidence="9">
    <location>
        <begin position="256"/>
        <end position="325"/>
    </location>
</feature>
<comment type="caution">
    <text evidence="11">The sequence shown here is derived from an EMBL/GenBank/DDBJ whole genome shotgun (WGS) entry which is preliminary data.</text>
</comment>
<dbReference type="SUPFAM" id="SSF51197">
    <property type="entry name" value="Clavaminate synthase-like"/>
    <property type="match status" value="2"/>
</dbReference>
<dbReference type="EMBL" id="CACRXK020004176">
    <property type="protein sequence ID" value="CAB4001773.1"/>
    <property type="molecule type" value="Genomic_DNA"/>
</dbReference>
<dbReference type="GO" id="GO:0005739">
    <property type="term" value="C:mitochondrion"/>
    <property type="evidence" value="ECO:0007669"/>
    <property type="project" value="TreeGrafter"/>
</dbReference>
<evidence type="ECO:0000259" key="9">
    <source>
        <dbReference type="Pfam" id="PF02668"/>
    </source>
</evidence>
<keyword evidence="12" id="KW-1185">Reference proteome</keyword>
<gene>
    <name evidence="11" type="ORF">PACLA_8A015285</name>
</gene>
<comment type="cofactor">
    <cofactor evidence="1">
        <name>Fe(2+)</name>
        <dbReference type="ChEBI" id="CHEBI:29033"/>
    </cofactor>
</comment>